<dbReference type="NCBIfam" id="TIGR00966">
    <property type="entry name" value="transloc_SecF"/>
    <property type="match status" value="1"/>
</dbReference>
<feature type="transmembrane region" description="Helical" evidence="9">
    <location>
        <begin position="20"/>
        <end position="38"/>
    </location>
</feature>
<evidence type="ECO:0000256" key="5">
    <source>
        <dbReference type="ARBA" id="ARBA00022927"/>
    </source>
</evidence>
<keyword evidence="8 9" id="KW-0472">Membrane</keyword>
<evidence type="ECO:0000256" key="2">
    <source>
        <dbReference type="ARBA" id="ARBA00022448"/>
    </source>
</evidence>
<evidence type="ECO:0000256" key="4">
    <source>
        <dbReference type="ARBA" id="ARBA00022692"/>
    </source>
</evidence>
<dbReference type="SUPFAM" id="SSF82866">
    <property type="entry name" value="Multidrug efflux transporter AcrB transmembrane domain"/>
    <property type="match status" value="1"/>
</dbReference>
<comment type="subunit">
    <text evidence="9">Forms a complex with SecD. Part of the essential Sec protein translocation apparatus which comprises SecA, SecYEG and auxiliary proteins SecDF-YajC and YidC.</text>
</comment>
<keyword evidence="6 9" id="KW-1133">Transmembrane helix</keyword>
<evidence type="ECO:0000256" key="7">
    <source>
        <dbReference type="ARBA" id="ARBA00023010"/>
    </source>
</evidence>
<dbReference type="GO" id="GO:0006605">
    <property type="term" value="P:protein targeting"/>
    <property type="evidence" value="ECO:0007669"/>
    <property type="project" value="UniProtKB-UniRule"/>
</dbReference>
<evidence type="ECO:0000313" key="11">
    <source>
        <dbReference type="EMBL" id="TVV74573.1"/>
    </source>
</evidence>
<feature type="transmembrane region" description="Helical" evidence="9">
    <location>
        <begin position="138"/>
        <end position="158"/>
    </location>
</feature>
<accession>A0A558R5B3</accession>
<evidence type="ECO:0000259" key="10">
    <source>
        <dbReference type="Pfam" id="PF02355"/>
    </source>
</evidence>
<dbReference type="PRINTS" id="PR01755">
    <property type="entry name" value="SECFTRNLCASE"/>
</dbReference>
<gene>
    <name evidence="9 11" type="primary">secF</name>
    <name evidence="11" type="ORF">FOY91_09355</name>
</gene>
<dbReference type="PANTHER" id="PTHR30081:SF8">
    <property type="entry name" value="PROTEIN TRANSLOCASE SUBUNIT SECF"/>
    <property type="match status" value="1"/>
</dbReference>
<evidence type="ECO:0000256" key="9">
    <source>
        <dbReference type="HAMAP-Rule" id="MF_01464"/>
    </source>
</evidence>
<comment type="similarity">
    <text evidence="9">Belongs to the SecD/SecF family. SecF subfamily.</text>
</comment>
<keyword evidence="7 9" id="KW-0811">Translocation</keyword>
<comment type="caution">
    <text evidence="9">Lacks conserved residue(s) required for the propagation of feature annotation.</text>
</comment>
<reference evidence="11 12" key="1">
    <citation type="submission" date="2019-07" db="EMBL/GenBank/DDBJ databases">
        <title>Sphingomonas solaris sp. nov., isolated from a solar panel from Boston, Massachusetts.</title>
        <authorList>
            <person name="Tanner K."/>
            <person name="Pascual J."/>
            <person name="Mancuso C."/>
            <person name="Pereto J."/>
            <person name="Khalil A."/>
            <person name="Vilanova C."/>
        </authorList>
    </citation>
    <scope>NUCLEOTIDE SEQUENCE [LARGE SCALE GENOMIC DNA]</scope>
    <source>
        <strain evidence="11 12">R4DWN</strain>
    </source>
</reference>
<comment type="function">
    <text evidence="9">Part of the Sec protein translocase complex. Interacts with the SecYEG preprotein conducting channel. SecDF uses the proton motive force (PMF) to complete protein translocation after the ATP-dependent function of SecA.</text>
</comment>
<keyword evidence="2 9" id="KW-0813">Transport</keyword>
<dbReference type="NCBIfam" id="TIGR00916">
    <property type="entry name" value="2A0604s01"/>
    <property type="match status" value="1"/>
</dbReference>
<dbReference type="Gene3D" id="1.20.1640.10">
    <property type="entry name" value="Multidrug efflux transporter AcrB transmembrane domain"/>
    <property type="match status" value="1"/>
</dbReference>
<dbReference type="OrthoDB" id="9774769at2"/>
<dbReference type="GO" id="GO:0005886">
    <property type="term" value="C:plasma membrane"/>
    <property type="evidence" value="ECO:0007669"/>
    <property type="project" value="UniProtKB-SubCell"/>
</dbReference>
<organism evidence="11 12">
    <name type="scientific">Alterirhizorhabdus solaris</name>
    <dbReference type="NCBI Taxonomy" id="2529389"/>
    <lineage>
        <taxon>Bacteria</taxon>
        <taxon>Pseudomonadati</taxon>
        <taxon>Pseudomonadota</taxon>
        <taxon>Alphaproteobacteria</taxon>
        <taxon>Sphingomonadales</taxon>
        <taxon>Rhizorhabdaceae</taxon>
        <taxon>Alterirhizorhabdus</taxon>
    </lineage>
</organism>
<feature type="domain" description="Protein export membrane protein SecD/SecF C-terminal" evidence="10">
    <location>
        <begin position="113"/>
        <end position="295"/>
    </location>
</feature>
<dbReference type="EMBL" id="VNIM01000031">
    <property type="protein sequence ID" value="TVV74573.1"/>
    <property type="molecule type" value="Genomic_DNA"/>
</dbReference>
<keyword evidence="5 9" id="KW-0653">Protein transport</keyword>
<name>A0A558R5B3_9SPHN</name>
<feature type="transmembrane region" description="Helical" evidence="9">
    <location>
        <begin position="165"/>
        <end position="185"/>
    </location>
</feature>
<feature type="transmembrane region" description="Helical" evidence="9">
    <location>
        <begin position="272"/>
        <end position="295"/>
    </location>
</feature>
<dbReference type="InterPro" id="IPR048634">
    <property type="entry name" value="SecD_SecF_C"/>
</dbReference>
<evidence type="ECO:0000256" key="8">
    <source>
        <dbReference type="ARBA" id="ARBA00023136"/>
    </source>
</evidence>
<dbReference type="RefSeq" id="WP_145150489.1">
    <property type="nucleotide sequence ID" value="NZ_VNIM01000031.1"/>
</dbReference>
<dbReference type="InterPro" id="IPR022813">
    <property type="entry name" value="SecD/SecF_arch_bac"/>
</dbReference>
<dbReference type="GO" id="GO:0065002">
    <property type="term" value="P:intracellular protein transmembrane transport"/>
    <property type="evidence" value="ECO:0007669"/>
    <property type="project" value="UniProtKB-UniRule"/>
</dbReference>
<dbReference type="AlphaFoldDB" id="A0A558R5B3"/>
<sequence>MRLLRIVPDNTNIGFVRLRFVAFAFTILLTLASITLIATRGLNLGVDFVGGLMIEAGFSQPVQLDELRETVSGLNVGEISLQQFGGPNNVAIRLPLPPGDETAAQTVVKRVQATIAQKHPDVVFRRVDTVSGKVSGELIRNGIFAVLLAIAGIAVFTWARFEWHFGVSTLVALFHDVIVTLGFFALTRLEFDLNVVAAILTIVGYSLNDKIVIDDRIRENLRKYRQMEIGALIDLSVNETLPRTVMTTMSMVLALGSLLIFGGEVIRGFTSAMLLGIVIGTYSSIYVSSSLLIALGIDRSTLAKRATPSLTPEINAERVTRRRDDPKA</sequence>
<protein>
    <recommendedName>
        <fullName evidence="9">Protein-export membrane protein SecF</fullName>
    </recommendedName>
</protein>
<comment type="caution">
    <text evidence="11">The sequence shown here is derived from an EMBL/GenBank/DDBJ whole genome shotgun (WGS) entry which is preliminary data.</text>
</comment>
<keyword evidence="4 9" id="KW-0812">Transmembrane</keyword>
<feature type="transmembrane region" description="Helical" evidence="9">
    <location>
        <begin position="245"/>
        <end position="266"/>
    </location>
</feature>
<dbReference type="Pfam" id="PF07549">
    <property type="entry name" value="Sec_GG"/>
    <property type="match status" value="1"/>
</dbReference>
<keyword evidence="3 9" id="KW-1003">Cell membrane</keyword>
<dbReference type="InterPro" id="IPR022645">
    <property type="entry name" value="SecD/SecF_bac"/>
</dbReference>
<proteinExistence type="inferred from homology"/>
<dbReference type="GO" id="GO:0015450">
    <property type="term" value="F:protein-transporting ATPase activity"/>
    <property type="evidence" value="ECO:0007669"/>
    <property type="project" value="InterPro"/>
</dbReference>
<evidence type="ECO:0000256" key="1">
    <source>
        <dbReference type="ARBA" id="ARBA00004651"/>
    </source>
</evidence>
<dbReference type="InterPro" id="IPR005665">
    <property type="entry name" value="SecF_bac"/>
</dbReference>
<evidence type="ECO:0000256" key="6">
    <source>
        <dbReference type="ARBA" id="ARBA00022989"/>
    </source>
</evidence>
<dbReference type="Pfam" id="PF02355">
    <property type="entry name" value="SecD_SecF_C"/>
    <property type="match status" value="1"/>
</dbReference>
<dbReference type="HAMAP" id="MF_01464_B">
    <property type="entry name" value="SecF_B"/>
    <property type="match status" value="1"/>
</dbReference>
<comment type="subcellular location">
    <subcellularLocation>
        <location evidence="1 9">Cell membrane</location>
        <topology evidence="1 9">Multi-pass membrane protein</topology>
    </subcellularLocation>
</comment>
<evidence type="ECO:0000313" key="12">
    <source>
        <dbReference type="Proteomes" id="UP000318681"/>
    </source>
</evidence>
<dbReference type="PANTHER" id="PTHR30081">
    <property type="entry name" value="PROTEIN-EXPORT MEMBRANE PROTEIN SEC"/>
    <property type="match status" value="1"/>
</dbReference>
<keyword evidence="12" id="KW-1185">Reference proteome</keyword>
<dbReference type="Proteomes" id="UP000318681">
    <property type="component" value="Unassembled WGS sequence"/>
</dbReference>
<dbReference type="InterPro" id="IPR055344">
    <property type="entry name" value="SecD_SecF_C_bact"/>
</dbReference>
<dbReference type="GO" id="GO:0043952">
    <property type="term" value="P:protein transport by the Sec complex"/>
    <property type="evidence" value="ECO:0007669"/>
    <property type="project" value="UniProtKB-UniRule"/>
</dbReference>
<evidence type="ECO:0000256" key="3">
    <source>
        <dbReference type="ARBA" id="ARBA00022475"/>
    </source>
</evidence>
<dbReference type="InterPro" id="IPR022646">
    <property type="entry name" value="SecD/SecF_CS"/>
</dbReference>